<evidence type="ECO:0000313" key="1">
    <source>
        <dbReference type="EMBL" id="KAJ0025250.1"/>
    </source>
</evidence>
<protein>
    <submittedName>
        <fullName evidence="1">Uncharacterized protein</fullName>
    </submittedName>
</protein>
<gene>
    <name evidence="1" type="ORF">Pint_07905</name>
</gene>
<reference evidence="2" key="1">
    <citation type="journal article" date="2023" name="G3 (Bethesda)">
        <title>Genome assembly and association tests identify interacting loci associated with vigor, precocity, and sex in interspecific pistachio rootstocks.</title>
        <authorList>
            <person name="Palmer W."/>
            <person name="Jacygrad E."/>
            <person name="Sagayaradj S."/>
            <person name="Cavanaugh K."/>
            <person name="Han R."/>
            <person name="Bertier L."/>
            <person name="Beede B."/>
            <person name="Kafkas S."/>
            <person name="Golino D."/>
            <person name="Preece J."/>
            <person name="Michelmore R."/>
        </authorList>
    </citation>
    <scope>NUCLEOTIDE SEQUENCE [LARGE SCALE GENOMIC DNA]</scope>
</reference>
<comment type="caution">
    <text evidence="1">The sequence shown here is derived from an EMBL/GenBank/DDBJ whole genome shotgun (WGS) entry which is preliminary data.</text>
</comment>
<organism evidence="1 2">
    <name type="scientific">Pistacia integerrima</name>
    <dbReference type="NCBI Taxonomy" id="434235"/>
    <lineage>
        <taxon>Eukaryota</taxon>
        <taxon>Viridiplantae</taxon>
        <taxon>Streptophyta</taxon>
        <taxon>Embryophyta</taxon>
        <taxon>Tracheophyta</taxon>
        <taxon>Spermatophyta</taxon>
        <taxon>Magnoliopsida</taxon>
        <taxon>eudicotyledons</taxon>
        <taxon>Gunneridae</taxon>
        <taxon>Pentapetalae</taxon>
        <taxon>rosids</taxon>
        <taxon>malvids</taxon>
        <taxon>Sapindales</taxon>
        <taxon>Anacardiaceae</taxon>
        <taxon>Pistacia</taxon>
    </lineage>
</organism>
<name>A0ACC0XUW3_9ROSI</name>
<sequence>MNVAYTIIPEIAVDCSGVSPLAVSSKYEESHVFTRREMNLFSGPGEHDETENSDARASISEDARQIKENKVIIEQVAPPQVTEEHLHEHEMAEEDLKEPTCEIGKVLTEQEDEQIIHGTPNSSPARETAPGNVWRRELNLLSPGNKCPDTKRGSKTFFAKKLNSSMRKQNSKSALIQKTPKLHLHDMKENALSAMRGKTGNITTQKASSKRRALGYLQKK</sequence>
<proteinExistence type="predicted"/>
<dbReference type="Proteomes" id="UP001163603">
    <property type="component" value="Chromosome 10"/>
</dbReference>
<accession>A0ACC0XUW3</accession>
<keyword evidence="2" id="KW-1185">Reference proteome</keyword>
<evidence type="ECO:0000313" key="2">
    <source>
        <dbReference type="Proteomes" id="UP001163603"/>
    </source>
</evidence>
<dbReference type="EMBL" id="CM047745">
    <property type="protein sequence ID" value="KAJ0025250.1"/>
    <property type="molecule type" value="Genomic_DNA"/>
</dbReference>